<dbReference type="EMBL" id="CAMGYJ010000007">
    <property type="protein sequence ID" value="CAI0446883.1"/>
    <property type="molecule type" value="Genomic_DNA"/>
</dbReference>
<feature type="non-terminal residue" evidence="2">
    <location>
        <position position="1"/>
    </location>
</feature>
<dbReference type="EMBL" id="CAMGYJ010000007">
    <property type="protein sequence ID" value="CAI0446862.1"/>
    <property type="molecule type" value="Genomic_DNA"/>
</dbReference>
<proteinExistence type="predicted"/>
<dbReference type="AlphaFoldDB" id="A0AAV0MJA6"/>
<evidence type="ECO:0000313" key="4">
    <source>
        <dbReference type="Proteomes" id="UP001154282"/>
    </source>
</evidence>
<name>A0AAV0MJA6_9ROSI</name>
<evidence type="ECO:0000313" key="3">
    <source>
        <dbReference type="EMBL" id="CAI0446883.1"/>
    </source>
</evidence>
<dbReference type="GO" id="GO:0016740">
    <property type="term" value="F:transferase activity"/>
    <property type="evidence" value="ECO:0007669"/>
    <property type="project" value="UniProtKB-KW"/>
</dbReference>
<dbReference type="Proteomes" id="UP001154282">
    <property type="component" value="Unassembled WGS sequence"/>
</dbReference>
<keyword evidence="1" id="KW-0808">Transferase</keyword>
<gene>
    <name evidence="2" type="ORF">LITE_LOCUS29187</name>
    <name evidence="3" type="ORF">LITE_LOCUS29194</name>
</gene>
<accession>A0AAV0MJA6</accession>
<evidence type="ECO:0000256" key="1">
    <source>
        <dbReference type="ARBA" id="ARBA00022679"/>
    </source>
</evidence>
<keyword evidence="4" id="KW-1185">Reference proteome</keyword>
<dbReference type="PANTHER" id="PTHR31896">
    <property type="entry name" value="FAMILY REGULATORY PROTEIN, PUTATIVE (AFU_ORTHOLOGUE AFUA_3G14730)-RELATED"/>
    <property type="match status" value="1"/>
</dbReference>
<reference evidence="2" key="1">
    <citation type="submission" date="2022-08" db="EMBL/GenBank/DDBJ databases">
        <authorList>
            <person name="Gutierrez-Valencia J."/>
        </authorList>
    </citation>
    <scope>NUCLEOTIDE SEQUENCE</scope>
</reference>
<sequence>GIPSANEMKRPINLPPWDLLMLSVHYIQKGHLYQKRSPGFHIVEFLRRLNHALSLTLSHFYPLAFRLVTSESPHDDGSYVVSLDCVNSPGARLIHAAPSVELLERSINDKFSFNLSWGRMNPPLHPDYFENSINPMRTSAAVGELLGNDLGWAAWRLHEAVVGHNDEKIRGILS</sequence>
<evidence type="ECO:0000313" key="2">
    <source>
        <dbReference type="EMBL" id="CAI0446862.1"/>
    </source>
</evidence>
<dbReference type="InterPro" id="IPR023213">
    <property type="entry name" value="CAT-like_dom_sf"/>
</dbReference>
<protein>
    <submittedName>
        <fullName evidence="2">Uncharacterized protein</fullName>
    </submittedName>
</protein>
<organism evidence="2 4">
    <name type="scientific">Linum tenue</name>
    <dbReference type="NCBI Taxonomy" id="586396"/>
    <lineage>
        <taxon>Eukaryota</taxon>
        <taxon>Viridiplantae</taxon>
        <taxon>Streptophyta</taxon>
        <taxon>Embryophyta</taxon>
        <taxon>Tracheophyta</taxon>
        <taxon>Spermatophyta</taxon>
        <taxon>Magnoliopsida</taxon>
        <taxon>eudicotyledons</taxon>
        <taxon>Gunneridae</taxon>
        <taxon>Pentapetalae</taxon>
        <taxon>rosids</taxon>
        <taxon>fabids</taxon>
        <taxon>Malpighiales</taxon>
        <taxon>Linaceae</taxon>
        <taxon>Linum</taxon>
    </lineage>
</organism>
<dbReference type="InterPro" id="IPR051283">
    <property type="entry name" value="Sec_Metabolite_Acyltrans"/>
</dbReference>
<comment type="caution">
    <text evidence="2">The sequence shown here is derived from an EMBL/GenBank/DDBJ whole genome shotgun (WGS) entry which is preliminary data.</text>
</comment>
<dbReference type="Pfam" id="PF02458">
    <property type="entry name" value="Transferase"/>
    <property type="match status" value="1"/>
</dbReference>
<dbReference type="Gene3D" id="3.30.559.10">
    <property type="entry name" value="Chloramphenicol acetyltransferase-like domain"/>
    <property type="match status" value="1"/>
</dbReference>
<dbReference type="PANTHER" id="PTHR31896:SF12">
    <property type="entry name" value="HXXXD-TYPE ACYL-TRANSFERASE FAMILY PROTEIN"/>
    <property type="match status" value="1"/>
</dbReference>